<dbReference type="Pfam" id="PF05532">
    <property type="entry name" value="CsbD"/>
    <property type="match status" value="1"/>
</dbReference>
<dbReference type="OrthoDB" id="2143260at2"/>
<feature type="region of interest" description="Disordered" evidence="2">
    <location>
        <begin position="1"/>
        <end position="33"/>
    </location>
</feature>
<evidence type="ECO:0000256" key="1">
    <source>
        <dbReference type="ARBA" id="ARBA00009129"/>
    </source>
</evidence>
<evidence type="ECO:0000313" key="5">
    <source>
        <dbReference type="Proteomes" id="UP000444960"/>
    </source>
</evidence>
<protein>
    <recommendedName>
        <fullName evidence="3">CsbD-like domain-containing protein</fullName>
    </recommendedName>
</protein>
<evidence type="ECO:0000259" key="3">
    <source>
        <dbReference type="Pfam" id="PF05532"/>
    </source>
</evidence>
<name>A0A7I9VEY0_9ACTN</name>
<evidence type="ECO:0000256" key="2">
    <source>
        <dbReference type="SAM" id="MobiDB-lite"/>
    </source>
</evidence>
<dbReference type="Gene3D" id="1.10.1470.10">
    <property type="entry name" value="YjbJ"/>
    <property type="match status" value="1"/>
</dbReference>
<proteinExistence type="inferred from homology"/>
<dbReference type="RefSeq" id="WP_161897237.1">
    <property type="nucleotide sequence ID" value="NZ_BJOV01000005.1"/>
</dbReference>
<comment type="similarity">
    <text evidence="1">Belongs to the UPF0337 (CsbD) family.</text>
</comment>
<reference evidence="5" key="1">
    <citation type="submission" date="2019-06" db="EMBL/GenBank/DDBJ databases">
        <title>Gordonia isolated from sludge of a wastewater treatment plant.</title>
        <authorList>
            <person name="Tamura T."/>
            <person name="Aoyama K."/>
            <person name="Kang Y."/>
            <person name="Saito S."/>
            <person name="Akiyama N."/>
            <person name="Yazawa K."/>
            <person name="Gonoi T."/>
            <person name="Mikami Y."/>
        </authorList>
    </citation>
    <scope>NUCLEOTIDE SEQUENCE [LARGE SCALE GENOMIC DNA]</scope>
    <source>
        <strain evidence="5">NBRC 107696</strain>
    </source>
</reference>
<dbReference type="AlphaFoldDB" id="A0A7I9VEY0"/>
<evidence type="ECO:0000313" key="4">
    <source>
        <dbReference type="EMBL" id="GEE03772.1"/>
    </source>
</evidence>
<keyword evidence="5" id="KW-1185">Reference proteome</keyword>
<dbReference type="InterPro" id="IPR008462">
    <property type="entry name" value="CsbD"/>
</dbReference>
<accession>A0A7I9VEY0</accession>
<dbReference type="Proteomes" id="UP000444960">
    <property type="component" value="Unassembled WGS sequence"/>
</dbReference>
<feature type="domain" description="CsbD-like" evidence="3">
    <location>
        <begin position="5"/>
        <end position="57"/>
    </location>
</feature>
<dbReference type="EMBL" id="BJOV01000005">
    <property type="protein sequence ID" value="GEE03772.1"/>
    <property type="molecule type" value="Genomic_DNA"/>
</dbReference>
<dbReference type="SUPFAM" id="SSF69047">
    <property type="entry name" value="Hypothetical protein YjbJ"/>
    <property type="match status" value="1"/>
</dbReference>
<dbReference type="InterPro" id="IPR036629">
    <property type="entry name" value="YjbJ_sf"/>
</dbReference>
<sequence>MGLADDAQNKADDLKGRAKEATGAAIGDDDLKAEGQADQGLAAVREKATEVADKVKDGIDAVKDKLTGH</sequence>
<gene>
    <name evidence="4" type="ORF">nbrc107696_42180</name>
</gene>
<comment type="caution">
    <text evidence="4">The sequence shown here is derived from an EMBL/GenBank/DDBJ whole genome shotgun (WGS) entry which is preliminary data.</text>
</comment>
<organism evidence="4 5">
    <name type="scientific">Gordonia spumicola</name>
    <dbReference type="NCBI Taxonomy" id="589161"/>
    <lineage>
        <taxon>Bacteria</taxon>
        <taxon>Bacillati</taxon>
        <taxon>Actinomycetota</taxon>
        <taxon>Actinomycetes</taxon>
        <taxon>Mycobacteriales</taxon>
        <taxon>Gordoniaceae</taxon>
        <taxon>Gordonia</taxon>
    </lineage>
</organism>
<feature type="compositionally biased region" description="Basic and acidic residues" evidence="2">
    <location>
        <begin position="7"/>
        <end position="20"/>
    </location>
</feature>